<gene>
    <name evidence="1" type="ORF">ACFSDA_05420</name>
</gene>
<name>A0ABW4PW43_9MICO</name>
<sequence>MHDAAPRPPQDYPWPEALPPLAVLGAGGAAEPAADLPAAEAALARLGAAGLEGRHLVLAVGSNRNPQVIAAKYAHAGLLQDAQAATVLVTAHVTGIAVGHSAHASAPGYVPAAPFAAPGARTEVTGLWVTTEQREAIDVTEPNYERLALPVGPFPLELAAGEAPAAAEVYASRHGVIGRLRPLPLHASQQELFDRLAALVDPDPFEGDAAEVCARLAADPEDARALLASHGLDLPDGLPRP</sequence>
<protein>
    <submittedName>
        <fullName evidence="1">Uncharacterized protein</fullName>
    </submittedName>
</protein>
<keyword evidence="2" id="KW-1185">Reference proteome</keyword>
<accession>A0ABW4PW43</accession>
<evidence type="ECO:0000313" key="1">
    <source>
        <dbReference type="EMBL" id="MFD1834514.1"/>
    </source>
</evidence>
<dbReference type="RefSeq" id="WP_343903807.1">
    <property type="nucleotide sequence ID" value="NZ_BAAAIS010000002.1"/>
</dbReference>
<dbReference type="EMBL" id="JBHUFL010000002">
    <property type="protein sequence ID" value="MFD1834514.1"/>
    <property type="molecule type" value="Genomic_DNA"/>
</dbReference>
<evidence type="ECO:0000313" key="2">
    <source>
        <dbReference type="Proteomes" id="UP001597280"/>
    </source>
</evidence>
<dbReference type="Proteomes" id="UP001597280">
    <property type="component" value="Unassembled WGS sequence"/>
</dbReference>
<comment type="caution">
    <text evidence="1">The sequence shown here is derived from an EMBL/GenBank/DDBJ whole genome shotgun (WGS) entry which is preliminary data.</text>
</comment>
<reference evidence="2" key="1">
    <citation type="journal article" date="2019" name="Int. J. Syst. Evol. Microbiol.">
        <title>The Global Catalogue of Microorganisms (GCM) 10K type strain sequencing project: providing services to taxonomists for standard genome sequencing and annotation.</title>
        <authorList>
            <consortium name="The Broad Institute Genomics Platform"/>
            <consortium name="The Broad Institute Genome Sequencing Center for Infectious Disease"/>
            <person name="Wu L."/>
            <person name="Ma J."/>
        </authorList>
    </citation>
    <scope>NUCLEOTIDE SEQUENCE [LARGE SCALE GENOMIC DNA]</scope>
    <source>
        <strain evidence="2">JCM 11650</strain>
    </source>
</reference>
<proteinExistence type="predicted"/>
<organism evidence="1 2">
    <name type="scientific">Brachybacterium rhamnosum</name>
    <dbReference type="NCBI Taxonomy" id="173361"/>
    <lineage>
        <taxon>Bacteria</taxon>
        <taxon>Bacillati</taxon>
        <taxon>Actinomycetota</taxon>
        <taxon>Actinomycetes</taxon>
        <taxon>Micrococcales</taxon>
        <taxon>Dermabacteraceae</taxon>
        <taxon>Brachybacterium</taxon>
    </lineage>
</organism>